<dbReference type="RefSeq" id="WP_213110678.1">
    <property type="nucleotide sequence ID" value="NZ_JAGYPJ010000001.1"/>
</dbReference>
<evidence type="ECO:0000313" key="2">
    <source>
        <dbReference type="EMBL" id="MBS4200060.1"/>
    </source>
</evidence>
<dbReference type="InterPro" id="IPR010288">
    <property type="entry name" value="EcsB_ABC"/>
</dbReference>
<proteinExistence type="predicted"/>
<keyword evidence="1" id="KW-0472">Membrane</keyword>
<feature type="transmembrane region" description="Helical" evidence="1">
    <location>
        <begin position="173"/>
        <end position="190"/>
    </location>
</feature>
<keyword evidence="1" id="KW-0812">Transmembrane</keyword>
<feature type="transmembrane region" description="Helical" evidence="1">
    <location>
        <begin position="322"/>
        <end position="341"/>
    </location>
</feature>
<evidence type="ECO:0000256" key="1">
    <source>
        <dbReference type="SAM" id="Phobius"/>
    </source>
</evidence>
<protein>
    <submittedName>
        <fullName evidence="2">ABC transporter permease</fullName>
    </submittedName>
</protein>
<dbReference type="Pfam" id="PF05975">
    <property type="entry name" value="EcsB"/>
    <property type="match status" value="1"/>
</dbReference>
<dbReference type="Proteomes" id="UP000682713">
    <property type="component" value="Unassembled WGS sequence"/>
</dbReference>
<keyword evidence="3" id="KW-1185">Reference proteome</keyword>
<feature type="transmembrane region" description="Helical" evidence="1">
    <location>
        <begin position="295"/>
        <end position="316"/>
    </location>
</feature>
<feature type="transmembrane region" description="Helical" evidence="1">
    <location>
        <begin position="196"/>
        <end position="213"/>
    </location>
</feature>
<dbReference type="AlphaFoldDB" id="A0A942YLW3"/>
<sequence>MNSWQLLFKRISQNWKQQFAVVKRVVDWTVLVYLVIPTIVISFFIYQSWWIQIPGWMRILPLSAIFVLFFLFLWGDHFLTYVREADRIFLRKKEKLFLGMKRGGIIYSYAFQWWSAATLCLFIAPLWFIHFDLQVGQLILFAALWVSLKWFIMAVKGKLDVELRGWRSLLRGIPLFIGAAIIWTWCYKAFINDNILMIATLIFINTIVSIWLVRSRFTSVHTFEKDLAIDELEKNKYMEIIFGLSMDMEKMPKPVPVRNSPRLYSKSNRIFKNRTPKNGFIELFIKATTRNIEYIIGYFQIMGVTSAAMVILPPIWLKVTMASLGTIFLLIWLGSVWHKVIGSHSFTKKYASEEGYFEGKKMVTTVLAIPFIIIICCSFIINIWIRNHFFFF</sequence>
<feature type="transmembrane region" description="Helical" evidence="1">
    <location>
        <begin position="59"/>
        <end position="82"/>
    </location>
</feature>
<feature type="transmembrane region" description="Helical" evidence="1">
    <location>
        <begin position="362"/>
        <end position="385"/>
    </location>
</feature>
<dbReference type="GO" id="GO:0016020">
    <property type="term" value="C:membrane"/>
    <property type="evidence" value="ECO:0007669"/>
    <property type="project" value="InterPro"/>
</dbReference>
<name>A0A942YLW3_9BACI</name>
<feature type="transmembrane region" description="Helical" evidence="1">
    <location>
        <begin position="103"/>
        <end position="129"/>
    </location>
</feature>
<gene>
    <name evidence="2" type="ORF">KHA93_10370</name>
</gene>
<reference evidence="2 3" key="1">
    <citation type="submission" date="2021-05" db="EMBL/GenBank/DDBJ databases">
        <title>Novel Bacillus species.</title>
        <authorList>
            <person name="Liu G."/>
        </authorList>
    </citation>
    <scope>NUCLEOTIDE SEQUENCE [LARGE SCALE GENOMIC DNA]</scope>
    <source>
        <strain evidence="2 3">FJAT-49732</strain>
    </source>
</reference>
<comment type="caution">
    <text evidence="2">The sequence shown here is derived from an EMBL/GenBank/DDBJ whole genome shotgun (WGS) entry which is preliminary data.</text>
</comment>
<evidence type="ECO:0000313" key="3">
    <source>
        <dbReference type="Proteomes" id="UP000682713"/>
    </source>
</evidence>
<dbReference type="EMBL" id="JAGYPJ010000001">
    <property type="protein sequence ID" value="MBS4200060.1"/>
    <property type="molecule type" value="Genomic_DNA"/>
</dbReference>
<feature type="transmembrane region" description="Helical" evidence="1">
    <location>
        <begin position="135"/>
        <end position="152"/>
    </location>
</feature>
<accession>A0A942YLW3</accession>
<organism evidence="2 3">
    <name type="scientific">Lederbergia citrisecunda</name>
    <dbReference type="NCBI Taxonomy" id="2833583"/>
    <lineage>
        <taxon>Bacteria</taxon>
        <taxon>Bacillati</taxon>
        <taxon>Bacillota</taxon>
        <taxon>Bacilli</taxon>
        <taxon>Bacillales</taxon>
        <taxon>Bacillaceae</taxon>
        <taxon>Lederbergia</taxon>
    </lineage>
</organism>
<feature type="transmembrane region" description="Helical" evidence="1">
    <location>
        <begin position="25"/>
        <end position="47"/>
    </location>
</feature>
<keyword evidence="1" id="KW-1133">Transmembrane helix</keyword>